<dbReference type="Proteomes" id="UP000664859">
    <property type="component" value="Unassembled WGS sequence"/>
</dbReference>
<sequence length="417" mass="44624">MQAVATGAIAARPAMPPRKAKLRNKAMRGSAHAQQRLDRRSLCEAILVGGHVQSFIDFFYLTHRPAPVQDETASADAPPAEIVVPAEEMAFMRARLEGAEDGRQSGDTAAIYAGYNALAKYFQDSRDPRTGVYFYEKCLEVARVTHDRRGEMAANRSLGAAFDRMGDAAAAAAYHERHQELAAAEDGDAEARAAAAELVGVYRKCAEGKEASGDYRGAIELWQKSVQAARTAHDRRAEGQACYRLGRTWIELGEPLKALTHLEDFETAARELDDLEAQGQACAAIAAAYQALQNDAQALQYLTRQLELAGRTQDVAAQVQASSSLGALHARRGEHAKALDMFTRRYALARAVASAGGGGGGSGGGGSSESADAARCAVGVAQANEMLEAYTQAVTGDLKALLDWKCNRVRPGGGRRR</sequence>
<dbReference type="EMBL" id="JAFCMP010000109">
    <property type="protein sequence ID" value="KAG5186625.1"/>
    <property type="molecule type" value="Genomic_DNA"/>
</dbReference>
<dbReference type="GO" id="GO:0003341">
    <property type="term" value="P:cilium movement"/>
    <property type="evidence" value="ECO:0007669"/>
    <property type="project" value="TreeGrafter"/>
</dbReference>
<comment type="caution">
    <text evidence="6">The sequence shown here is derived from an EMBL/GenBank/DDBJ whole genome shotgun (WGS) entry which is preliminary data.</text>
</comment>
<evidence type="ECO:0000256" key="4">
    <source>
        <dbReference type="ARBA" id="ARBA00022803"/>
    </source>
</evidence>
<gene>
    <name evidence="6" type="ORF">JKP88DRAFT_260388</name>
</gene>
<evidence type="ECO:0000256" key="2">
    <source>
        <dbReference type="ARBA" id="ARBA00022490"/>
    </source>
</evidence>
<dbReference type="SMART" id="SM00028">
    <property type="entry name" value="TPR"/>
    <property type="match status" value="6"/>
</dbReference>
<reference evidence="6" key="1">
    <citation type="submission" date="2021-02" db="EMBL/GenBank/DDBJ databases">
        <title>First Annotated Genome of the Yellow-green Alga Tribonema minus.</title>
        <authorList>
            <person name="Mahan K.M."/>
        </authorList>
    </citation>
    <scope>NUCLEOTIDE SEQUENCE</scope>
    <source>
        <strain evidence="6">UTEX B ZZ1240</strain>
    </source>
</reference>
<evidence type="ECO:0000313" key="6">
    <source>
        <dbReference type="EMBL" id="KAG5186625.1"/>
    </source>
</evidence>
<name>A0A836CHD2_9STRA</name>
<protein>
    <recommendedName>
        <fullName evidence="5">Tetratricopeptide repeat protein 29</fullName>
    </recommendedName>
</protein>
<comment type="subcellular location">
    <subcellularLocation>
        <location evidence="1">Cytoplasm</location>
    </subcellularLocation>
</comment>
<dbReference type="InterPro" id="IPR019734">
    <property type="entry name" value="TPR_rpt"/>
</dbReference>
<dbReference type="PANTHER" id="PTHR46630:SF1">
    <property type="entry name" value="TETRATRICOPEPTIDE REPEAT PROTEIN 29"/>
    <property type="match status" value="1"/>
</dbReference>
<dbReference type="PANTHER" id="PTHR46630">
    <property type="entry name" value="TETRATRICOPEPTIDE REPEAT PROTEIN 29"/>
    <property type="match status" value="1"/>
</dbReference>
<evidence type="ECO:0000256" key="5">
    <source>
        <dbReference type="ARBA" id="ARBA00040665"/>
    </source>
</evidence>
<organism evidence="6 7">
    <name type="scientific">Tribonema minus</name>
    <dbReference type="NCBI Taxonomy" id="303371"/>
    <lineage>
        <taxon>Eukaryota</taxon>
        <taxon>Sar</taxon>
        <taxon>Stramenopiles</taxon>
        <taxon>Ochrophyta</taxon>
        <taxon>PX clade</taxon>
        <taxon>Xanthophyceae</taxon>
        <taxon>Tribonematales</taxon>
        <taxon>Tribonemataceae</taxon>
        <taxon>Tribonema</taxon>
    </lineage>
</organism>
<dbReference type="OrthoDB" id="626167at2759"/>
<dbReference type="InterPro" id="IPR011990">
    <property type="entry name" value="TPR-like_helical_dom_sf"/>
</dbReference>
<keyword evidence="3" id="KW-0677">Repeat</keyword>
<evidence type="ECO:0000256" key="3">
    <source>
        <dbReference type="ARBA" id="ARBA00022737"/>
    </source>
</evidence>
<keyword evidence="4" id="KW-0802">TPR repeat</keyword>
<dbReference type="GO" id="GO:0005737">
    <property type="term" value="C:cytoplasm"/>
    <property type="evidence" value="ECO:0007669"/>
    <property type="project" value="UniProtKB-SubCell"/>
</dbReference>
<dbReference type="GO" id="GO:0005929">
    <property type="term" value="C:cilium"/>
    <property type="evidence" value="ECO:0007669"/>
    <property type="project" value="TreeGrafter"/>
</dbReference>
<accession>A0A836CHD2</accession>
<dbReference type="InterPro" id="IPR051476">
    <property type="entry name" value="Bac_ResReg_Asp_Phosphatase"/>
</dbReference>
<dbReference type="Gene3D" id="1.25.40.10">
    <property type="entry name" value="Tetratricopeptide repeat domain"/>
    <property type="match status" value="1"/>
</dbReference>
<keyword evidence="7" id="KW-1185">Reference proteome</keyword>
<dbReference type="SUPFAM" id="SSF48452">
    <property type="entry name" value="TPR-like"/>
    <property type="match status" value="1"/>
</dbReference>
<evidence type="ECO:0000313" key="7">
    <source>
        <dbReference type="Proteomes" id="UP000664859"/>
    </source>
</evidence>
<dbReference type="AlphaFoldDB" id="A0A836CHD2"/>
<proteinExistence type="predicted"/>
<keyword evidence="2" id="KW-0963">Cytoplasm</keyword>
<evidence type="ECO:0000256" key="1">
    <source>
        <dbReference type="ARBA" id="ARBA00004496"/>
    </source>
</evidence>